<feature type="signal peptide" evidence="2">
    <location>
        <begin position="1"/>
        <end position="16"/>
    </location>
</feature>
<reference evidence="3" key="1">
    <citation type="journal article" date="2005" name="Infect. Immun.">
        <title>Sequence variation and immunologic cross-reactivity among Babesia bovis merozoite surface antigen 1 proteins from vaccine strains and vaccine breakthrough isolates.</title>
        <authorList>
            <person name="LeRoith T."/>
            <person name="Brayton K.A."/>
            <person name="Molloy J.B."/>
            <person name="Bock R.E."/>
            <person name="Hines S.A."/>
            <person name="Lew A.E."/>
            <person name="McElwain T.F."/>
        </authorList>
    </citation>
    <scope>NUCLEOTIDE SEQUENCE</scope>
    <source>
        <strain evidence="3">G45</strain>
    </source>
</reference>
<evidence type="ECO:0000256" key="2">
    <source>
        <dbReference type="SAM" id="SignalP"/>
    </source>
</evidence>
<keyword evidence="2" id="KW-0732">Signal</keyword>
<evidence type="ECO:0000313" key="3">
    <source>
        <dbReference type="EMBL" id="AAY44839.1"/>
    </source>
</evidence>
<feature type="compositionally biased region" description="Polar residues" evidence="1">
    <location>
        <begin position="246"/>
        <end position="267"/>
    </location>
</feature>
<sequence>MAVLTFLMTAACCVVSFSTCAPENSQTIETPPAYLPVATPGLLFDDIKTFHNLMEKLGDSVNDEISKIYAGDDLMYLEIDKAKKGLKEMKETAVSIKDNKPFTADGFVTAGGDVASVNGNFETLMDSVIQIYHKCNALNNEVDRLFPNGQETEENIKEMNKYFKNKVYNSDNVDNKALVTIGNMFVKAENFDSIVRAATQFYRKKADANNRDSNLESPGDGHTSGIETGAPGSQPAGQQEPEARSPSGNLQKPDGSNPSKPAGSSFTCGGLTVA</sequence>
<feature type="chain" id="PRO_5004244864" evidence="2">
    <location>
        <begin position="17"/>
        <end position="274"/>
    </location>
</feature>
<name>Q4TWG4_BABBO</name>
<dbReference type="AlphaFoldDB" id="Q4TWG4"/>
<protein>
    <submittedName>
        <fullName evidence="3">Merozoite surface antigen 1</fullName>
    </submittedName>
</protein>
<proteinExistence type="predicted"/>
<gene>
    <name evidence="3" type="primary">msa1</name>
</gene>
<accession>Q4TWG4</accession>
<feature type="region of interest" description="Disordered" evidence="1">
    <location>
        <begin position="209"/>
        <end position="274"/>
    </location>
</feature>
<organism evidence="3">
    <name type="scientific">Babesia bovis</name>
    <dbReference type="NCBI Taxonomy" id="5865"/>
    <lineage>
        <taxon>Eukaryota</taxon>
        <taxon>Sar</taxon>
        <taxon>Alveolata</taxon>
        <taxon>Apicomplexa</taxon>
        <taxon>Aconoidasida</taxon>
        <taxon>Piroplasmida</taxon>
        <taxon>Babesiidae</taxon>
        <taxon>Babesia</taxon>
    </lineage>
</organism>
<feature type="non-terminal residue" evidence="3">
    <location>
        <position position="274"/>
    </location>
</feature>
<keyword evidence="3" id="KW-0477">Merozoite</keyword>
<evidence type="ECO:0000256" key="1">
    <source>
        <dbReference type="SAM" id="MobiDB-lite"/>
    </source>
</evidence>
<dbReference type="EMBL" id="DQ028747">
    <property type="protein sequence ID" value="AAY44839.1"/>
    <property type="molecule type" value="Genomic_DNA"/>
</dbReference>